<feature type="compositionally biased region" description="Basic and acidic residues" evidence="2">
    <location>
        <begin position="2618"/>
        <end position="2631"/>
    </location>
</feature>
<dbReference type="InParanoid" id="A0A1S3H417"/>
<feature type="region of interest" description="Disordered" evidence="2">
    <location>
        <begin position="1260"/>
        <end position="1297"/>
    </location>
</feature>
<feature type="coiled-coil region" evidence="1">
    <location>
        <begin position="28"/>
        <end position="178"/>
    </location>
</feature>
<reference evidence="4" key="1">
    <citation type="submission" date="2025-08" db="UniProtKB">
        <authorList>
            <consortium name="RefSeq"/>
        </authorList>
    </citation>
    <scope>IDENTIFICATION</scope>
    <source>
        <tissue evidence="4">Gonads</tissue>
    </source>
</reference>
<feature type="compositionally biased region" description="Polar residues" evidence="2">
    <location>
        <begin position="1265"/>
        <end position="1285"/>
    </location>
</feature>
<dbReference type="PANTHER" id="PTHR23159:SF31">
    <property type="entry name" value="CENTROSOME-ASSOCIATED PROTEIN CEP250 ISOFORM X1"/>
    <property type="match status" value="1"/>
</dbReference>
<feature type="compositionally biased region" description="Low complexity" evidence="2">
    <location>
        <begin position="2693"/>
        <end position="2708"/>
    </location>
</feature>
<protein>
    <submittedName>
        <fullName evidence="4">Rootletin isoform X1</fullName>
    </submittedName>
</protein>
<feature type="coiled-coil region" evidence="1">
    <location>
        <begin position="1125"/>
        <end position="1195"/>
    </location>
</feature>
<feature type="region of interest" description="Disordered" evidence="2">
    <location>
        <begin position="2522"/>
        <end position="2542"/>
    </location>
</feature>
<name>A0A1S3H417_LINAN</name>
<feature type="coiled-coil region" evidence="1">
    <location>
        <begin position="1788"/>
        <end position="1852"/>
    </location>
</feature>
<evidence type="ECO:0000313" key="3">
    <source>
        <dbReference type="Proteomes" id="UP000085678"/>
    </source>
</evidence>
<organism evidence="3 4">
    <name type="scientific">Lingula anatina</name>
    <name type="common">Brachiopod</name>
    <name type="synonym">Lingula unguis</name>
    <dbReference type="NCBI Taxonomy" id="7574"/>
    <lineage>
        <taxon>Eukaryota</taxon>
        <taxon>Metazoa</taxon>
        <taxon>Spiralia</taxon>
        <taxon>Lophotrochozoa</taxon>
        <taxon>Brachiopoda</taxon>
        <taxon>Linguliformea</taxon>
        <taxon>Lingulata</taxon>
        <taxon>Lingulida</taxon>
        <taxon>Linguloidea</taxon>
        <taxon>Lingulidae</taxon>
        <taxon>Lingula</taxon>
    </lineage>
</organism>
<feature type="region of interest" description="Disordered" evidence="2">
    <location>
        <begin position="658"/>
        <end position="684"/>
    </location>
</feature>
<evidence type="ECO:0000256" key="1">
    <source>
        <dbReference type="SAM" id="Coils"/>
    </source>
</evidence>
<feature type="region of interest" description="Disordered" evidence="2">
    <location>
        <begin position="2618"/>
        <end position="2779"/>
    </location>
</feature>
<evidence type="ECO:0000256" key="2">
    <source>
        <dbReference type="SAM" id="MobiDB-lite"/>
    </source>
</evidence>
<feature type="compositionally biased region" description="Pro residues" evidence="2">
    <location>
        <begin position="2672"/>
        <end position="2692"/>
    </location>
</feature>
<feature type="coiled-coil region" evidence="1">
    <location>
        <begin position="1623"/>
        <end position="1704"/>
    </location>
</feature>
<feature type="compositionally biased region" description="Basic residues" evidence="2">
    <location>
        <begin position="2764"/>
        <end position="2779"/>
    </location>
</feature>
<feature type="coiled-coil region" evidence="1">
    <location>
        <begin position="1361"/>
        <end position="1596"/>
    </location>
</feature>
<feature type="coiled-coil region" evidence="1">
    <location>
        <begin position="1885"/>
        <end position="1937"/>
    </location>
</feature>
<feature type="coiled-coil region" evidence="1">
    <location>
        <begin position="1987"/>
        <end position="2238"/>
    </location>
</feature>
<sequence>MASEGQVPVPERPLDTSNMSLLQYLWKRRQILDELKALRIDNSHLLEENHELQERLQHENGQLQFDLHGCRQDKERLEKEKASLEDNKSQLMNNVSGLIRQNNTLQKEANESKDEYLELKSKYDEIKNKLNEVQREKQDLETYASQTEEAIARLSHDRDNLQRQTMELEEDIRTIKLHQSQSQVQAVHVTQKQAQPHVQTSTASAQLADLGARFSREKARLEEEIEHLKEELADRDRSSINRHLESAVNDLTLEKERLQRENSRLMDERRQKEKLLAIPKPPPAEREDSVTRELEELITRLTEEKDRLQLENRQLIEHQETSSVTKINIKLEGTVTQLMEERHQLEEENQRLRVELESAQELTEETQLLRDELDKARVNAEQFHVQLDHLTSRLEKEQAQVLQSNRELSEQCEKQKHRVAELESEIATLTEGNARLKDQNESLEGQVREILSQLQDTSQKDKSDVVQLTETVSRLTVENNALLNDNQQLRDHHTSEATQFKEEMEKINKMYKLLEKNKEDEIHDLQSLVKSQQEERQELLSKLEIQEKDAIKMREDYDLRIFHLHTEKIQLEARIGDAEENLASVKASVSDTQTQTPQEQEVKVHRGVAEEHKESIHQLTAVIDKLKEERGHLQNQNRELECRIDEISLSLSIEKDRRIEDDDETKSQLEKQEKEISSLKEENSSLNKQLSELREIVDQLEEGLPKFIDSADCALESEDIRTEVIQLREQHLRLLRVLSENKTGILPLMPKEATVKQSILSEEDKAELESLRLEVVDLRRRLKENRDEQIYEELQRDVGTEMDAEVLRVEQEVTDLRSKILTMEKSLEVANVTIADVTSQLQKASDEENKLKANISALNEENEKLKEENMLLHHRIMSVQQTTGTSLEQTTDGDTVKLIEERHQLEESNVQLRKEIELLQTTCPETEAALEKNIEKLRTENENLKEKLMCLNKELEERVKELTNENFNLQTKLKEIDSKDETSGNESLQTIKLLENENVQMRLDLEDVKVKLVRAEEHLASTTTELDELKKTSEQEKVQLQERFTDLQTTNMKTIQDLTERLSASIAKDKMQIQESDRQVSETQTADVREDVQTQQTQTIPAQQKEALCQTVGESHVGEKYDVTLDQLRKANSSLSEENTELKLRIAEAEAKSLVSSWTQDAGTVKELTVTINNLTMEKQRLEDENKKLQRQLEQIPTGGEESVQAHSEVYFAAPCVVVEELEQQTDDVDKNLEEGEVTAVSSGVAEAEPVGKLDLSLSEEEMKQTTQHSSEQLTDQTTGDAATSNEDENEELRTTNDRLAEAKMRLEKENADLRSQFEHFKCHAEELTEQLHNSFALFEAEKERFFSEKQSMTTEYEQVISELSKENYELKRKRAELVHDLSDSTKELADMNAHLQDDKQRIQGEYDKLAKKFEAHEAQAIQTKNQMEISVARMINQIEALEKKNKELTDGLKAEDEDAVKYRAELEETARKLNDERLRIDAMQGDKAHLLDIIRQLESSNKQLSDLLKKYSGDAAATDTQLRTAVLAMQDEKTRIDNLEKEKFQLMEIMEQYEEQSEVLINSLRSDKKRLNEENDDLRNELEEMYALLRGGENDAIDILAEKEAEIAIIKACRSIEDEVFKTHLAQEAKVAKERAAAIERQTNKQIKDQYQSQLDDLERDVFNKDLRNQQLELLLSKVEEELQMEKEINEEICKEIQKLQEVSTTGEIEPIVERIMVKKTIAHLTKEERGDSQDISTTDEDEEITAPEVTREERKSIRDIMSGLETLKEESENVDVHRLMEENRLLVKRMTEFQTLREENERLTEELHTLRSGGLEFAISQELDSIKRDNERLIQEMDILRANMEEASEESVLSMRADVMRVDDVQQEAIPRDEIELKKKYQVEDLENKLQESEFSKLGLEHELKKLKEKTENEKHDYEQERNSLNQQITELSIQVHEREMSIAMLGQQIENLRARSDDTVETDRAVIQTISHENEILKSKLSESVKLVENERRLKDEINQMLKEENEKNMKLNKEMVARKNELQNMSLQLASTDKELETIQLIAERFEKTYANVEETIGSLQNENISLKKTIEQLKEHQRNLDQELDRMKQQQASEASVDNEQNRVMIIELEQEISNLQGYLEDRNKLHETCKELKCRLESTEQELVQTKETSEKECQDLRNKIKELTEQSAHAQIEQTQAAHLYGTQHEHLALHDQVHKIEKLERRVKEMEDIIDDLERENDLLRKEKTAEESGVTLRELVESVSDMPDAEPLTSVEQVRRDSLREQIQYEKEFQKMDSKILQLHQENASLHEILRQQEIEIASADISSDREVSRDSPDGEREDLENKIADLTCETSLLQEMLKQKEEHFMFELEACNRQKVVETKWLQDKCEALEADRSELQAEIMRLQVERTFDEDADSNEKEQLQIKIDELLKKSTDLTSELNKREQAHAQEIRDLNIQMEKAKSQFDTTVTALSNENRALQEKIKAIQAKPGKNGKGGKGRADDQEVIDLKRRLEAAKSQKEDVEKKFKELKDNAKDQKKKAVDEVRKERSKEFDKMKKELAQRDEHIAGLQTEMDGLRTRMESQQQLLENKYSRDHLNQELENLRVDMEKSFAFEMEAKQEEIELLHRKVQKLERDSSDSERSSGSSRETSPRKHRSPKSPTALPPSSPLHQPPSPSRMQCSPSPPIAIPSHPQCPPSPPQSPPRLASSPPASPSLEPSTQVKEIEEERHDEASKAEPLQSSSGSDSANHDGSYGDVDTKDDDLSGTAEGFSEVRRKRRRRKRKSTSSPK</sequence>
<gene>
    <name evidence="4" type="primary">LOC106151485</name>
</gene>
<evidence type="ECO:0000313" key="4">
    <source>
        <dbReference type="RefSeq" id="XP_013380211.1"/>
    </source>
</evidence>
<proteinExistence type="predicted"/>
<feature type="compositionally biased region" description="Pro residues" evidence="2">
    <location>
        <begin position="2652"/>
        <end position="2665"/>
    </location>
</feature>
<dbReference type="PANTHER" id="PTHR23159">
    <property type="entry name" value="CENTROSOMAL PROTEIN 2"/>
    <property type="match status" value="1"/>
</dbReference>
<dbReference type="Proteomes" id="UP000085678">
    <property type="component" value="Unplaced"/>
</dbReference>
<dbReference type="RefSeq" id="XP_013380211.1">
    <property type="nucleotide sequence ID" value="XM_013524757.1"/>
</dbReference>
<dbReference type="OMA" id="EYLHELP"/>
<feature type="compositionally biased region" description="Basic and acidic residues" evidence="2">
    <location>
        <begin position="2712"/>
        <end position="2724"/>
    </location>
</feature>
<dbReference type="KEGG" id="lak:106151485"/>
<dbReference type="GeneID" id="106151485"/>
<keyword evidence="3" id="KW-1185">Reference proteome</keyword>
<feature type="region of interest" description="Disordered" evidence="2">
    <location>
        <begin position="1729"/>
        <end position="1755"/>
    </location>
</feature>
<feature type="coiled-coil region" evidence="1">
    <location>
        <begin position="761"/>
        <end position="788"/>
    </location>
</feature>
<keyword evidence="1" id="KW-0175">Coiled coil</keyword>
<feature type="coiled-coil region" evidence="1">
    <location>
        <begin position="827"/>
        <end position="1050"/>
    </location>
</feature>
<feature type="compositionally biased region" description="Basic and acidic residues" evidence="2">
    <location>
        <begin position="658"/>
        <end position="683"/>
    </location>
</feature>
<accession>A0A1S3H417</accession>